<feature type="compositionally biased region" description="Basic and acidic residues" evidence="1">
    <location>
        <begin position="85"/>
        <end position="99"/>
    </location>
</feature>
<comment type="caution">
    <text evidence="2">The sequence shown here is derived from an EMBL/GenBank/DDBJ whole genome shotgun (WGS) entry which is preliminary data.</text>
</comment>
<feature type="region of interest" description="Disordered" evidence="1">
    <location>
        <begin position="85"/>
        <end position="121"/>
    </location>
</feature>
<evidence type="ECO:0000256" key="1">
    <source>
        <dbReference type="SAM" id="MobiDB-lite"/>
    </source>
</evidence>
<dbReference type="InterPro" id="IPR018565">
    <property type="entry name" value="Nkp2/Cnl2"/>
</dbReference>
<protein>
    <recommendedName>
        <fullName evidence="4">Cnl2/NKP2 family protein</fullName>
    </recommendedName>
</protein>
<dbReference type="PANTHER" id="PTHR28064:SF1">
    <property type="entry name" value="INNER KINETOCHORE SUBUNIT NKP2"/>
    <property type="match status" value="1"/>
</dbReference>
<dbReference type="PANTHER" id="PTHR28064">
    <property type="entry name" value="INNER KINETOCHORE SUBUNIT NKP2"/>
    <property type="match status" value="1"/>
</dbReference>
<dbReference type="OrthoDB" id="2311687at2759"/>
<keyword evidence="3" id="KW-1185">Reference proteome</keyword>
<dbReference type="Proteomes" id="UP000253664">
    <property type="component" value="Unassembled WGS sequence"/>
</dbReference>
<dbReference type="Pfam" id="PF09447">
    <property type="entry name" value="Cnl2_NKP2"/>
    <property type="match status" value="1"/>
</dbReference>
<evidence type="ECO:0000313" key="2">
    <source>
        <dbReference type="EMBL" id="RCI14431.1"/>
    </source>
</evidence>
<dbReference type="GO" id="GO:0007059">
    <property type="term" value="P:chromosome segregation"/>
    <property type="evidence" value="ECO:0007669"/>
    <property type="project" value="TreeGrafter"/>
</dbReference>
<name>A0A367LJ38_9HYPO</name>
<dbReference type="AlphaFoldDB" id="A0A367LJ38"/>
<proteinExistence type="predicted"/>
<dbReference type="STRING" id="1330021.A0A367LJ38"/>
<evidence type="ECO:0000313" key="3">
    <source>
        <dbReference type="Proteomes" id="UP000253664"/>
    </source>
</evidence>
<accession>A0A367LJ38</accession>
<reference evidence="2 3" key="1">
    <citation type="journal article" date="2015" name="BMC Genomics">
        <title>Insights from the genome of Ophiocordyceps polyrhachis-furcata to pathogenicity and host specificity in insect fungi.</title>
        <authorList>
            <person name="Wichadakul D."/>
            <person name="Kobmoo N."/>
            <person name="Ingsriswang S."/>
            <person name="Tangphatsornruang S."/>
            <person name="Chantasingh D."/>
            <person name="Luangsa-ard J.J."/>
            <person name="Eurwilaichitr L."/>
        </authorList>
    </citation>
    <scope>NUCLEOTIDE SEQUENCE [LARGE SCALE GENOMIC DNA]</scope>
    <source>
        <strain evidence="2 3">BCC 54312</strain>
    </source>
</reference>
<gene>
    <name evidence="2" type="ORF">L249_6167</name>
</gene>
<evidence type="ECO:0008006" key="4">
    <source>
        <dbReference type="Google" id="ProtNLM"/>
    </source>
</evidence>
<dbReference type="EMBL" id="LKCN02000004">
    <property type="protein sequence ID" value="RCI14431.1"/>
    <property type="molecule type" value="Genomic_DNA"/>
</dbReference>
<dbReference type="GO" id="GO:0031511">
    <property type="term" value="C:Mis6-Sim4 complex"/>
    <property type="evidence" value="ECO:0007669"/>
    <property type="project" value="TreeGrafter"/>
</dbReference>
<sequence>MTPPTEKEILTNYLVQTAPLTAVISFSQFQTAFPRSHRDSPLVRSLYRDLQAQRAATVDAVSANIAQEVERGAAMQREVLRLRREAQRTEPDAELDIERALSGPVAAREGGSDDTTKGHSLRSVLPELEGAVKALEAEIRLLSDEQETLCEGVRQTISGLSDLRYGKFANGAVKGQVDSGLDSLCEACQDKA</sequence>
<organism evidence="2 3">
    <name type="scientific">Ophiocordyceps polyrhachis-furcata BCC 54312</name>
    <dbReference type="NCBI Taxonomy" id="1330021"/>
    <lineage>
        <taxon>Eukaryota</taxon>
        <taxon>Fungi</taxon>
        <taxon>Dikarya</taxon>
        <taxon>Ascomycota</taxon>
        <taxon>Pezizomycotina</taxon>
        <taxon>Sordariomycetes</taxon>
        <taxon>Hypocreomycetidae</taxon>
        <taxon>Hypocreales</taxon>
        <taxon>Ophiocordycipitaceae</taxon>
        <taxon>Ophiocordyceps</taxon>
    </lineage>
</organism>